<feature type="compositionally biased region" description="Basic and acidic residues" evidence="1">
    <location>
        <begin position="41"/>
        <end position="57"/>
    </location>
</feature>
<feature type="compositionally biased region" description="Polar residues" evidence="1">
    <location>
        <begin position="78"/>
        <end position="96"/>
    </location>
</feature>
<protein>
    <submittedName>
        <fullName evidence="2">Uncharacterized protein</fullName>
    </submittedName>
</protein>
<evidence type="ECO:0000313" key="2">
    <source>
        <dbReference type="EMBL" id="CAB4191836.1"/>
    </source>
</evidence>
<evidence type="ECO:0000256" key="1">
    <source>
        <dbReference type="SAM" id="MobiDB-lite"/>
    </source>
</evidence>
<name>A0A6J5RBA7_9CAUD</name>
<sequence length="104" mass="11135">MIAPTSAELCEATDCEGTGFKVVVDEVAGVWRHGCGGKGNSRVDRRRDDLRGGDDGRCGLGRNVDPVPSFVNYPETPECSSMNRQPSTSHITNAAESSPYHPQA</sequence>
<gene>
    <name evidence="2" type="ORF">UFOVP1229_164</name>
</gene>
<organism evidence="2">
    <name type="scientific">uncultured Caudovirales phage</name>
    <dbReference type="NCBI Taxonomy" id="2100421"/>
    <lineage>
        <taxon>Viruses</taxon>
        <taxon>Duplodnaviria</taxon>
        <taxon>Heunggongvirae</taxon>
        <taxon>Uroviricota</taxon>
        <taxon>Caudoviricetes</taxon>
        <taxon>Peduoviridae</taxon>
        <taxon>Maltschvirus</taxon>
        <taxon>Maltschvirus maltsch</taxon>
    </lineage>
</organism>
<reference evidence="2" key="1">
    <citation type="submission" date="2020-05" db="EMBL/GenBank/DDBJ databases">
        <authorList>
            <person name="Chiriac C."/>
            <person name="Salcher M."/>
            <person name="Ghai R."/>
            <person name="Kavagutti S V."/>
        </authorList>
    </citation>
    <scope>NUCLEOTIDE SEQUENCE</scope>
</reference>
<feature type="region of interest" description="Disordered" evidence="1">
    <location>
        <begin position="75"/>
        <end position="104"/>
    </location>
</feature>
<accession>A0A6J5RBA7</accession>
<proteinExistence type="predicted"/>
<feature type="region of interest" description="Disordered" evidence="1">
    <location>
        <begin position="35"/>
        <end position="57"/>
    </location>
</feature>
<dbReference type="EMBL" id="LR797178">
    <property type="protein sequence ID" value="CAB4191836.1"/>
    <property type="molecule type" value="Genomic_DNA"/>
</dbReference>